<accession>A0A371BFS5</accession>
<gene>
    <name evidence="2" type="ORF">DXH95_02690</name>
</gene>
<evidence type="ECO:0000256" key="1">
    <source>
        <dbReference type="SAM" id="SignalP"/>
    </source>
</evidence>
<reference evidence="3" key="1">
    <citation type="submission" date="2018-08" db="EMBL/GenBank/DDBJ databases">
        <authorList>
            <person name="Kim S.-J."/>
            <person name="Jung G.-Y."/>
        </authorList>
    </citation>
    <scope>NUCLEOTIDE SEQUENCE [LARGE SCALE GENOMIC DNA]</scope>
    <source>
        <strain evidence="3">GY_G</strain>
    </source>
</reference>
<organism evidence="2 3">
    <name type="scientific">Sphingorhabdus pulchriflava</name>
    <dbReference type="NCBI Taxonomy" id="2292257"/>
    <lineage>
        <taxon>Bacteria</taxon>
        <taxon>Pseudomonadati</taxon>
        <taxon>Pseudomonadota</taxon>
        <taxon>Alphaproteobacteria</taxon>
        <taxon>Sphingomonadales</taxon>
        <taxon>Sphingomonadaceae</taxon>
        <taxon>Sphingorhabdus</taxon>
    </lineage>
</organism>
<evidence type="ECO:0008006" key="4">
    <source>
        <dbReference type="Google" id="ProtNLM"/>
    </source>
</evidence>
<name>A0A371BFS5_9SPHN</name>
<dbReference type="InterPro" id="IPR058513">
    <property type="entry name" value="DUF8200"/>
</dbReference>
<comment type="caution">
    <text evidence="2">The sequence shown here is derived from an EMBL/GenBank/DDBJ whole genome shotgun (WGS) entry which is preliminary data.</text>
</comment>
<dbReference type="AlphaFoldDB" id="A0A371BFS5"/>
<evidence type="ECO:0000313" key="2">
    <source>
        <dbReference type="EMBL" id="RDV06357.1"/>
    </source>
</evidence>
<feature type="chain" id="PRO_5016919478" description="DUF5666 domain-containing protein" evidence="1">
    <location>
        <begin position="24"/>
        <end position="108"/>
    </location>
</feature>
<evidence type="ECO:0000313" key="3">
    <source>
        <dbReference type="Proteomes" id="UP000263833"/>
    </source>
</evidence>
<feature type="signal peptide" evidence="1">
    <location>
        <begin position="1"/>
        <end position="23"/>
    </location>
</feature>
<protein>
    <recommendedName>
        <fullName evidence="4">DUF5666 domain-containing protein</fullName>
    </recommendedName>
</protein>
<keyword evidence="1" id="KW-0732">Signal</keyword>
<keyword evidence="3" id="KW-1185">Reference proteome</keyword>
<dbReference type="EMBL" id="QRGP01000001">
    <property type="protein sequence ID" value="RDV06357.1"/>
    <property type="molecule type" value="Genomic_DNA"/>
</dbReference>
<dbReference type="InterPro" id="IPR058067">
    <property type="entry name" value="CC_3452-like"/>
</dbReference>
<proteinExistence type="predicted"/>
<dbReference type="Pfam" id="PF26624">
    <property type="entry name" value="DUF8200"/>
    <property type="match status" value="1"/>
</dbReference>
<dbReference type="Proteomes" id="UP000263833">
    <property type="component" value="Unassembled WGS sequence"/>
</dbReference>
<sequence length="108" mass="11161">MGALAGAIATSAVLLFAAPQAHAASSRYYSVELSQPVEAKKAVVRGVVFQCEGTTCRAPLTSSAPRNVCASVAKEFGEVTSFSAGDRVLEAGDIATCNQKKKVILAKD</sequence>
<dbReference type="NCBIfam" id="NF047636">
    <property type="entry name" value="CC_3452_fam"/>
    <property type="match status" value="1"/>
</dbReference>